<dbReference type="AlphaFoldDB" id="A0AAU8LX15"/>
<proteinExistence type="predicted"/>
<dbReference type="EMBL" id="CP159373">
    <property type="protein sequence ID" value="XCN73759.1"/>
    <property type="molecule type" value="Genomic_DNA"/>
</dbReference>
<name>A0AAU8LX15_9BACT</name>
<organism evidence="1">
    <name type="scientific">Candidatus Electrothrix aestuarii</name>
    <dbReference type="NCBI Taxonomy" id="3062594"/>
    <lineage>
        <taxon>Bacteria</taxon>
        <taxon>Pseudomonadati</taxon>
        <taxon>Thermodesulfobacteriota</taxon>
        <taxon>Desulfobulbia</taxon>
        <taxon>Desulfobulbales</taxon>
        <taxon>Desulfobulbaceae</taxon>
        <taxon>Candidatus Electrothrix</taxon>
    </lineage>
</organism>
<accession>A0AAU8LX15</accession>
<evidence type="ECO:0000313" key="1">
    <source>
        <dbReference type="EMBL" id="XCN73759.1"/>
    </source>
</evidence>
<reference evidence="1" key="2">
    <citation type="submission" date="2024-06" db="EMBL/GenBank/DDBJ databases">
        <authorList>
            <person name="Plum-Jensen L.E."/>
            <person name="Schramm A."/>
            <person name="Marshall I.P.G."/>
        </authorList>
    </citation>
    <scope>NUCLEOTIDE SEQUENCE</scope>
    <source>
        <strain evidence="1">Rat1</strain>
    </source>
</reference>
<protein>
    <recommendedName>
        <fullName evidence="2">Sulfotransferase domain-containing protein</fullName>
    </recommendedName>
</protein>
<reference evidence="1" key="1">
    <citation type="journal article" date="2024" name="Syst. Appl. Microbiol.">
        <title>First single-strain enrichments of Electrothrix cable bacteria, description of E. aestuarii sp. nov. and E. rattekaaiensis sp. nov., and proposal of a cable bacteria taxonomy following the rules of the SeqCode.</title>
        <authorList>
            <person name="Plum-Jensen L.E."/>
            <person name="Schramm A."/>
            <person name="Marshall I.P.G."/>
        </authorList>
    </citation>
    <scope>NUCLEOTIDE SEQUENCE</scope>
    <source>
        <strain evidence="1">Rat1</strain>
    </source>
</reference>
<gene>
    <name evidence="1" type="ORF">Q3M24_03105</name>
</gene>
<sequence length="278" mass="31285">MMDAVSLVEHIREKKIIFTVTTGRSGTAYLASIFGFAQGVVAEHEPAPEFAEVMRAVQRDPKLARSFLLEKKLPAILEKPGNIYVETSHLSCKGFLMPLLELGVVPDLIIHRRAPRAVALSLLCMGTIPSRSDKGLRFYLSPDDPGVLQINNWQQLTDYQLCYWYCLEIERRACEYSRVFQEQGARVTETTLDSLKSFSGLKTCFADLGLKMKFPSWLTRLRFLRSSKVKVNESKETKKKIALPEDLDGLEQQVHARLDGEAAESWLSSFPGRSGGDI</sequence>
<dbReference type="InterPro" id="IPR027417">
    <property type="entry name" value="P-loop_NTPase"/>
</dbReference>
<evidence type="ECO:0008006" key="2">
    <source>
        <dbReference type="Google" id="ProtNLM"/>
    </source>
</evidence>
<dbReference type="Gene3D" id="3.40.50.300">
    <property type="entry name" value="P-loop containing nucleotide triphosphate hydrolases"/>
    <property type="match status" value="1"/>
</dbReference>
<dbReference type="KEGG" id="eaj:Q3M24_03105"/>